<evidence type="ECO:0000313" key="2">
    <source>
        <dbReference type="Proteomes" id="UP000440694"/>
    </source>
</evidence>
<dbReference type="CDD" id="cd07740">
    <property type="entry name" value="metallo-hydrolase-like_MBL-fold"/>
    <property type="match status" value="1"/>
</dbReference>
<dbReference type="SUPFAM" id="SSF56281">
    <property type="entry name" value="Metallo-hydrolase/oxidoreductase"/>
    <property type="match status" value="1"/>
</dbReference>
<sequence length="247" mass="27159">MKLTVVGSGDAFGSGGRLQTCFHVALGSDEILIDCGATALIGLQRLGLDPNRVSKIFVSHLHGDHFGGLIWFLLHAHYVSRRTAPLTIIGPAGIAQRFAAAAEALFPNSMQIERRFEMRFLEHADRVPMEIDGVRVTPFEVSHPCGAPPYALRLEWGGKVLAFSGDTKWVDSLLPAAQGADLFITECFTFTVPSGYHMAWTDIEPNLDRLDARRVLLTHMGPEMLANMHHAKGTRVMLAEDGMRLEV</sequence>
<reference evidence="1 2" key="1">
    <citation type="submission" date="2019-11" db="EMBL/GenBank/DDBJ databases">
        <title>Identification of a novel strain.</title>
        <authorList>
            <person name="Xu Q."/>
            <person name="Wang G."/>
        </authorList>
    </citation>
    <scope>NUCLEOTIDE SEQUENCE [LARGE SCALE GENOMIC DNA]</scope>
    <source>
        <strain evidence="2">xq</strain>
    </source>
</reference>
<dbReference type="Pfam" id="PF23023">
    <property type="entry name" value="Anti-Pycsar_Apyc1"/>
    <property type="match status" value="1"/>
</dbReference>
<dbReference type="RefSeq" id="WP_154737362.1">
    <property type="nucleotide sequence ID" value="NZ_WMBQ01000001.1"/>
</dbReference>
<dbReference type="GO" id="GO:0042781">
    <property type="term" value="F:3'-tRNA processing endoribonuclease activity"/>
    <property type="evidence" value="ECO:0007669"/>
    <property type="project" value="TreeGrafter"/>
</dbReference>
<gene>
    <name evidence="1" type="ORF">GIW81_00285</name>
</gene>
<dbReference type="Proteomes" id="UP000440694">
    <property type="component" value="Unassembled WGS sequence"/>
</dbReference>
<protein>
    <submittedName>
        <fullName evidence="1">MBL fold metallo-hydrolase</fullName>
    </submittedName>
</protein>
<proteinExistence type="predicted"/>
<accession>A0A6I3KJ12</accession>
<evidence type="ECO:0000313" key="1">
    <source>
        <dbReference type="EMBL" id="MTD92771.1"/>
    </source>
</evidence>
<dbReference type="Gene3D" id="3.60.15.10">
    <property type="entry name" value="Ribonuclease Z/Hydroxyacylglutathione hydrolase-like"/>
    <property type="match status" value="1"/>
</dbReference>
<keyword evidence="1" id="KW-0378">Hydrolase</keyword>
<organism evidence="1 2">
    <name type="scientific">Hyphomicrobium album</name>
    <dbReference type="NCBI Taxonomy" id="2665159"/>
    <lineage>
        <taxon>Bacteria</taxon>
        <taxon>Pseudomonadati</taxon>
        <taxon>Pseudomonadota</taxon>
        <taxon>Alphaproteobacteria</taxon>
        <taxon>Hyphomicrobiales</taxon>
        <taxon>Hyphomicrobiaceae</taxon>
        <taxon>Hyphomicrobium</taxon>
    </lineage>
</organism>
<keyword evidence="2" id="KW-1185">Reference proteome</keyword>
<dbReference type="EMBL" id="WMBQ01000001">
    <property type="protein sequence ID" value="MTD92771.1"/>
    <property type="molecule type" value="Genomic_DNA"/>
</dbReference>
<dbReference type="PANTHER" id="PTHR46018:SF7">
    <property type="entry name" value="RIBONUCLEASE Z"/>
    <property type="match status" value="1"/>
</dbReference>
<name>A0A6I3KJ12_9HYPH</name>
<dbReference type="InterPro" id="IPR036866">
    <property type="entry name" value="RibonucZ/Hydroxyglut_hydro"/>
</dbReference>
<dbReference type="PANTHER" id="PTHR46018">
    <property type="entry name" value="ZINC PHOSPHODIESTERASE ELAC PROTEIN 1"/>
    <property type="match status" value="1"/>
</dbReference>
<comment type="caution">
    <text evidence="1">The sequence shown here is derived from an EMBL/GenBank/DDBJ whole genome shotgun (WGS) entry which is preliminary data.</text>
</comment>
<dbReference type="AlphaFoldDB" id="A0A6I3KJ12"/>